<evidence type="ECO:0000256" key="2">
    <source>
        <dbReference type="ARBA" id="ARBA00004496"/>
    </source>
</evidence>
<evidence type="ECO:0000313" key="9">
    <source>
        <dbReference type="EMBL" id="KAH3673837.1"/>
    </source>
</evidence>
<dbReference type="EMBL" id="JAEUBD010000526">
    <property type="protein sequence ID" value="KAH3673837.1"/>
    <property type="molecule type" value="Genomic_DNA"/>
</dbReference>
<keyword evidence="7" id="KW-1015">Disulfide bond</keyword>
<dbReference type="InterPro" id="IPR036549">
    <property type="entry name" value="CX6/COA6-like_sf"/>
</dbReference>
<evidence type="ECO:0000256" key="1">
    <source>
        <dbReference type="ARBA" id="ARBA00004123"/>
    </source>
</evidence>
<dbReference type="InterPro" id="IPR048280">
    <property type="entry name" value="COX6B-like"/>
</dbReference>
<dbReference type="Proteomes" id="UP000788993">
    <property type="component" value="Unassembled WGS sequence"/>
</dbReference>
<dbReference type="Pfam" id="PF02297">
    <property type="entry name" value="COX6B"/>
    <property type="match status" value="1"/>
</dbReference>
<dbReference type="GO" id="GO:0005634">
    <property type="term" value="C:nucleus"/>
    <property type="evidence" value="ECO:0007669"/>
    <property type="project" value="UniProtKB-SubCell"/>
</dbReference>
<dbReference type="FunFam" id="1.10.10.140:FF:000003">
    <property type="entry name" value="Cytochrome c oxidase assembly factor 6"/>
    <property type="match status" value="1"/>
</dbReference>
<evidence type="ECO:0000256" key="6">
    <source>
        <dbReference type="ARBA" id="ARBA00023128"/>
    </source>
</evidence>
<organism evidence="9 10">
    <name type="scientific">Ogataea polymorpha</name>
    <dbReference type="NCBI Taxonomy" id="460523"/>
    <lineage>
        <taxon>Eukaryota</taxon>
        <taxon>Fungi</taxon>
        <taxon>Dikarya</taxon>
        <taxon>Ascomycota</taxon>
        <taxon>Saccharomycotina</taxon>
        <taxon>Pichiomycetes</taxon>
        <taxon>Pichiales</taxon>
        <taxon>Pichiaceae</taxon>
        <taxon>Ogataea</taxon>
    </lineage>
</organism>
<reference evidence="9" key="1">
    <citation type="journal article" date="2021" name="Open Biol.">
        <title>Shared evolutionary footprints suggest mitochondrial oxidative damage underlies multiple complex I losses in fungi.</title>
        <authorList>
            <person name="Schikora-Tamarit M.A."/>
            <person name="Marcet-Houben M."/>
            <person name="Nosek J."/>
            <person name="Gabaldon T."/>
        </authorList>
    </citation>
    <scope>NUCLEOTIDE SEQUENCE</scope>
    <source>
        <strain evidence="9">NCAIM Y.01608</strain>
    </source>
</reference>
<dbReference type="InterPro" id="IPR048281">
    <property type="entry name" value="COA6_fun"/>
</dbReference>
<accession>A0A9P8PL43</accession>
<comment type="subcellular location">
    <subcellularLocation>
        <location evidence="2">Cytoplasm</location>
    </subcellularLocation>
    <subcellularLocation>
        <location evidence="3">Mitochondrion intermembrane space</location>
    </subcellularLocation>
    <subcellularLocation>
        <location evidence="1">Nucleus</location>
    </subcellularLocation>
</comment>
<keyword evidence="6" id="KW-0496">Mitochondrion</keyword>
<reference evidence="9" key="2">
    <citation type="submission" date="2021-01" db="EMBL/GenBank/DDBJ databases">
        <authorList>
            <person name="Schikora-Tamarit M.A."/>
        </authorList>
    </citation>
    <scope>NUCLEOTIDE SEQUENCE</scope>
    <source>
        <strain evidence="9">NCAIM Y.01608</strain>
    </source>
</reference>
<dbReference type="GO" id="GO:0033617">
    <property type="term" value="P:mitochondrial respiratory chain complex IV assembly"/>
    <property type="evidence" value="ECO:0007669"/>
    <property type="project" value="TreeGrafter"/>
</dbReference>
<protein>
    <recommendedName>
        <fullName evidence="11">Cytochrome c oxidase assembly factor 6</fullName>
    </recommendedName>
</protein>
<proteinExistence type="inferred from homology"/>
<dbReference type="AlphaFoldDB" id="A0A9P8PL43"/>
<gene>
    <name evidence="9" type="ORF">OGATHE_001817</name>
</gene>
<dbReference type="Gene3D" id="1.10.10.140">
    <property type="entry name" value="Cytochrome c oxidase, subunit VIb"/>
    <property type="match status" value="1"/>
</dbReference>
<evidence type="ECO:0000256" key="4">
    <source>
        <dbReference type="ARBA" id="ARBA00006425"/>
    </source>
</evidence>
<dbReference type="OrthoDB" id="5545577at2759"/>
<keyword evidence="8" id="KW-0539">Nucleus</keyword>
<evidence type="ECO:0000256" key="8">
    <source>
        <dbReference type="ARBA" id="ARBA00023242"/>
    </source>
</evidence>
<name>A0A9P8PL43_9ASCO</name>
<dbReference type="GO" id="GO:0005758">
    <property type="term" value="C:mitochondrial intermembrane space"/>
    <property type="evidence" value="ECO:0007669"/>
    <property type="project" value="UniProtKB-SubCell"/>
</dbReference>
<dbReference type="PANTHER" id="PTHR47677:SF1">
    <property type="entry name" value="CYTOCHROME C OXIDASE ASSEMBLY FACTOR 6"/>
    <property type="match status" value="1"/>
</dbReference>
<evidence type="ECO:0000256" key="7">
    <source>
        <dbReference type="ARBA" id="ARBA00023157"/>
    </source>
</evidence>
<dbReference type="SUPFAM" id="SSF47694">
    <property type="entry name" value="Cytochrome c oxidase subunit h"/>
    <property type="match status" value="1"/>
</dbReference>
<comment type="similarity">
    <text evidence="4">Belongs to the cytochrome c oxidase subunit 6B family.</text>
</comment>
<evidence type="ECO:0000256" key="5">
    <source>
        <dbReference type="ARBA" id="ARBA00022490"/>
    </source>
</evidence>
<keyword evidence="5" id="KW-0963">Cytoplasm</keyword>
<keyword evidence="10" id="KW-1185">Reference proteome</keyword>
<evidence type="ECO:0008006" key="11">
    <source>
        <dbReference type="Google" id="ProtNLM"/>
    </source>
</evidence>
<dbReference type="PANTHER" id="PTHR47677">
    <property type="entry name" value="CYTOCHROME C OXIDASE ASSEMBLY FACTOR 6"/>
    <property type="match status" value="1"/>
</dbReference>
<comment type="caution">
    <text evidence="9">The sequence shown here is derived from an EMBL/GenBank/DDBJ whole genome shotgun (WGS) entry which is preliminary data.</text>
</comment>
<evidence type="ECO:0000313" key="10">
    <source>
        <dbReference type="Proteomes" id="UP000788993"/>
    </source>
</evidence>
<sequence length="100" mass="11971">MGLFSKEKSPEAPNRSKREKCWESRDIYFRCLDRIDVVNPLDKNVQEKIRKNCSKEDSQFQKDCVASWVKYFKEKRPFDIKKEKILREAAEQQANAKIEK</sequence>
<evidence type="ECO:0000256" key="3">
    <source>
        <dbReference type="ARBA" id="ARBA00004569"/>
    </source>
</evidence>